<dbReference type="Pfam" id="PF01436">
    <property type="entry name" value="NHL"/>
    <property type="match status" value="1"/>
</dbReference>
<accession>A0A4Q5LKU9</accession>
<dbReference type="InterPro" id="IPR011042">
    <property type="entry name" value="6-blade_b-propeller_TolB-like"/>
</dbReference>
<organism evidence="3 4">
    <name type="scientific">Mucilaginibacter terrigena</name>
    <dbReference type="NCBI Taxonomy" id="2492395"/>
    <lineage>
        <taxon>Bacteria</taxon>
        <taxon>Pseudomonadati</taxon>
        <taxon>Bacteroidota</taxon>
        <taxon>Sphingobacteriia</taxon>
        <taxon>Sphingobacteriales</taxon>
        <taxon>Sphingobacteriaceae</taxon>
        <taxon>Mucilaginibacter</taxon>
    </lineage>
</organism>
<proteinExistence type="predicted"/>
<gene>
    <name evidence="3" type="ORF">EWM62_13480</name>
</gene>
<evidence type="ECO:0000313" key="3">
    <source>
        <dbReference type="EMBL" id="RYU89339.1"/>
    </source>
</evidence>
<dbReference type="Gene3D" id="2.60.40.10">
    <property type="entry name" value="Immunoglobulins"/>
    <property type="match status" value="1"/>
</dbReference>
<keyword evidence="4" id="KW-1185">Reference proteome</keyword>
<dbReference type="InterPro" id="IPR013783">
    <property type="entry name" value="Ig-like_fold"/>
</dbReference>
<dbReference type="InterPro" id="IPR001258">
    <property type="entry name" value="NHL_repeat"/>
</dbReference>
<protein>
    <submittedName>
        <fullName evidence="3">T9SS type B sorting domain-containing protein</fullName>
    </submittedName>
</protein>
<dbReference type="Proteomes" id="UP000293331">
    <property type="component" value="Unassembled WGS sequence"/>
</dbReference>
<evidence type="ECO:0000256" key="1">
    <source>
        <dbReference type="ARBA" id="ARBA00022737"/>
    </source>
</evidence>
<dbReference type="Pfam" id="PF13585">
    <property type="entry name" value="CHU_C"/>
    <property type="match status" value="1"/>
</dbReference>
<dbReference type="NCBIfam" id="TIGR04131">
    <property type="entry name" value="Bac_Flav_CTERM"/>
    <property type="match status" value="1"/>
</dbReference>
<comment type="caution">
    <text evidence="3">The sequence shown here is derived from an EMBL/GenBank/DDBJ whole genome shotgun (WGS) entry which is preliminary data.</text>
</comment>
<keyword evidence="1" id="KW-0677">Repeat</keyword>
<sequence>MLIRCRALLMLLLLCNGLGFYAYGQKPVITPKPIPVLPLDGSGKYTVLKDDIATYQNNTDSPLVVSTVPTRLTCDNLGNQTIKVKALTNGSAVGPPVFNVAFPYFSGAVYDYYGNLYYLHAKFVKKLSPDGYVSIIAGTGVLGSQDGPGATARFADLHGIAIDANNNIYVADAGRNTIKKITPDGFVSNYAGTGAAGNVNGPRATAAFNTPKNLAINSEGDLFINDYENRQIRKITPDGIVSIVCTTDGPCVSFAFGPDGYLYWVNRISSVGGTDGHAIYRIKPGVTESELYAGSEIYGDVLGNRLDARFGETFCIAFGTDGSLFVNDSFVMKRISPDGVVSRFYDYAAPQFIVDPCGNLIYFDYEYLRKLTLSKQYSLIAGGPFGAQTGYIQASTCQMSEATIPVYIQSKPTITSILPPVVVSGCATLADYTIRLTATDNCPSPTITYSQSPAAGTPFTDNSPVLVTITATDSYGGTDVQSFTVTNTSVGASAPTVSVTAQNSQVCEGEPARFHAEVTGADAGTTYQWQVNGLNTGTDSPDFVSSGLKSNDIVTCVVTTGGGCGVPVLGQPVQMVVSPKPVIALNPTEQILAGNSITLNPLVPGNIVAYKWLPAAGLSDANSQYPVANPDVTTTYTLTATSDMGCEADASVKITVVHNIAVPNAFTPNGDGSNDQWAIKYLDSYPRCAVNVYSRNGGLVFQSNGYGKAWNGSSGGKPLPAGVYYYIIDLKDGSHPLNGSVTILR</sequence>
<evidence type="ECO:0000313" key="4">
    <source>
        <dbReference type="Proteomes" id="UP000293331"/>
    </source>
</evidence>
<name>A0A4Q5LKU9_9SPHI</name>
<evidence type="ECO:0000256" key="2">
    <source>
        <dbReference type="PROSITE-ProRule" id="PRU00504"/>
    </source>
</evidence>
<feature type="repeat" description="NHL" evidence="2">
    <location>
        <begin position="142"/>
        <end position="184"/>
    </location>
</feature>
<dbReference type="SUPFAM" id="SSF63825">
    <property type="entry name" value="YWTD domain"/>
    <property type="match status" value="1"/>
</dbReference>
<reference evidence="3 4" key="1">
    <citation type="submission" date="2019-02" db="EMBL/GenBank/DDBJ databases">
        <title>Bacterial novel species Mucilaginibacter sp. 17JY9-4 isolated from soil.</title>
        <authorList>
            <person name="Jung H.-Y."/>
        </authorList>
    </citation>
    <scope>NUCLEOTIDE SEQUENCE [LARGE SCALE GENOMIC DNA]</scope>
    <source>
        <strain evidence="3 4">17JY9-4</strain>
    </source>
</reference>
<dbReference type="EMBL" id="SEWG01000005">
    <property type="protein sequence ID" value="RYU89339.1"/>
    <property type="molecule type" value="Genomic_DNA"/>
</dbReference>
<dbReference type="AlphaFoldDB" id="A0A4Q5LKU9"/>
<dbReference type="PANTHER" id="PTHR13833:SF71">
    <property type="entry name" value="NHL DOMAIN-CONTAINING PROTEIN"/>
    <property type="match status" value="1"/>
</dbReference>
<dbReference type="PROSITE" id="PS51125">
    <property type="entry name" value="NHL"/>
    <property type="match status" value="1"/>
</dbReference>
<dbReference type="OrthoDB" id="641420at2"/>
<dbReference type="Gene3D" id="2.120.10.30">
    <property type="entry name" value="TolB, C-terminal domain"/>
    <property type="match status" value="2"/>
</dbReference>
<dbReference type="RefSeq" id="WP_129877197.1">
    <property type="nucleotide sequence ID" value="NZ_SEWG01000005.1"/>
</dbReference>
<dbReference type="InterPro" id="IPR026341">
    <property type="entry name" value="T9SS_type_B"/>
</dbReference>
<dbReference type="PANTHER" id="PTHR13833">
    <property type="match status" value="1"/>
</dbReference>